<feature type="compositionally biased region" description="Basic and acidic residues" evidence="1">
    <location>
        <begin position="7"/>
        <end position="17"/>
    </location>
</feature>
<reference evidence="2 3" key="1">
    <citation type="journal article" date="2023" name="Plants (Basel)">
        <title>Bridging the Gap: Combining Genomics and Transcriptomics Approaches to Understand Stylosanthes scabra, an Orphan Legume from the Brazilian Caatinga.</title>
        <authorList>
            <person name="Ferreira-Neto J.R.C."/>
            <person name="da Silva M.D."/>
            <person name="Binneck E."/>
            <person name="de Melo N.F."/>
            <person name="da Silva R.H."/>
            <person name="de Melo A.L.T.M."/>
            <person name="Pandolfi V."/>
            <person name="Bustamante F.O."/>
            <person name="Brasileiro-Vidal A.C."/>
            <person name="Benko-Iseppon A.M."/>
        </authorList>
    </citation>
    <scope>NUCLEOTIDE SEQUENCE [LARGE SCALE GENOMIC DNA]</scope>
    <source>
        <tissue evidence="2">Leaves</tissue>
    </source>
</reference>
<dbReference type="Proteomes" id="UP001341840">
    <property type="component" value="Unassembled WGS sequence"/>
</dbReference>
<keyword evidence="3" id="KW-1185">Reference proteome</keyword>
<accession>A0ABU6UW23</accession>
<evidence type="ECO:0000256" key="1">
    <source>
        <dbReference type="SAM" id="MobiDB-lite"/>
    </source>
</evidence>
<comment type="caution">
    <text evidence="2">The sequence shown here is derived from an EMBL/GenBank/DDBJ whole genome shotgun (WGS) entry which is preliminary data.</text>
</comment>
<evidence type="ECO:0000313" key="2">
    <source>
        <dbReference type="EMBL" id="MED6165497.1"/>
    </source>
</evidence>
<sequence length="58" mass="6719">EWRKEAKKLEKLEEKESRKKNKLTQESPSHVWTTPRRGSKRDPSTQAQSHGSSSQSNV</sequence>
<dbReference type="EMBL" id="JASCZI010123578">
    <property type="protein sequence ID" value="MED6165497.1"/>
    <property type="molecule type" value="Genomic_DNA"/>
</dbReference>
<proteinExistence type="predicted"/>
<evidence type="ECO:0000313" key="3">
    <source>
        <dbReference type="Proteomes" id="UP001341840"/>
    </source>
</evidence>
<feature type="region of interest" description="Disordered" evidence="1">
    <location>
        <begin position="1"/>
        <end position="58"/>
    </location>
</feature>
<name>A0ABU6UW23_9FABA</name>
<feature type="compositionally biased region" description="Polar residues" evidence="1">
    <location>
        <begin position="44"/>
        <end position="58"/>
    </location>
</feature>
<organism evidence="2 3">
    <name type="scientific">Stylosanthes scabra</name>
    <dbReference type="NCBI Taxonomy" id="79078"/>
    <lineage>
        <taxon>Eukaryota</taxon>
        <taxon>Viridiplantae</taxon>
        <taxon>Streptophyta</taxon>
        <taxon>Embryophyta</taxon>
        <taxon>Tracheophyta</taxon>
        <taxon>Spermatophyta</taxon>
        <taxon>Magnoliopsida</taxon>
        <taxon>eudicotyledons</taxon>
        <taxon>Gunneridae</taxon>
        <taxon>Pentapetalae</taxon>
        <taxon>rosids</taxon>
        <taxon>fabids</taxon>
        <taxon>Fabales</taxon>
        <taxon>Fabaceae</taxon>
        <taxon>Papilionoideae</taxon>
        <taxon>50 kb inversion clade</taxon>
        <taxon>dalbergioids sensu lato</taxon>
        <taxon>Dalbergieae</taxon>
        <taxon>Pterocarpus clade</taxon>
        <taxon>Stylosanthes</taxon>
    </lineage>
</organism>
<protein>
    <submittedName>
        <fullName evidence="2">Uncharacterized protein</fullName>
    </submittedName>
</protein>
<feature type="non-terminal residue" evidence="2">
    <location>
        <position position="1"/>
    </location>
</feature>
<gene>
    <name evidence="2" type="ORF">PIB30_100045</name>
</gene>